<gene>
    <name evidence="31" type="primary">cyldl</name>
</gene>
<dbReference type="InterPro" id="IPR028889">
    <property type="entry name" value="USP"/>
</dbReference>
<dbReference type="GO" id="GO:0046872">
    <property type="term" value="F:metal ion binding"/>
    <property type="evidence" value="ECO:0007669"/>
    <property type="project" value="UniProtKB-KW"/>
</dbReference>
<keyword evidence="24" id="KW-0472">Membrane</keyword>
<evidence type="ECO:0000313" key="31">
    <source>
        <dbReference type="Ensembl" id="ENSENLP00000041874.1"/>
    </source>
</evidence>
<dbReference type="PANTHER" id="PTHR11830">
    <property type="entry name" value="40S RIBOSOMAL PROTEIN S3A"/>
    <property type="match status" value="1"/>
</dbReference>
<dbReference type="InterPro" id="IPR038765">
    <property type="entry name" value="Papain-like_cys_pep_sf"/>
</dbReference>
<evidence type="ECO:0000256" key="2">
    <source>
        <dbReference type="ARBA" id="ARBA00004120"/>
    </source>
</evidence>
<evidence type="ECO:0000256" key="25">
    <source>
        <dbReference type="ARBA" id="ARBA00023273"/>
    </source>
</evidence>
<comment type="subunit">
    <text evidence="29">Interacts (via CAP-Gly domain) with IKBKG/NEMO (via proline-rich C-terminal region). Interacts with TRAF2 and TRIP. Interacts with PLK1, DVL1, DVL3, MAVS, TBK1, IKKE and RIGI. Interacts (via CAP-Gly domain) with microtubules. Interacts with HDAC6 and BCL3. Interacts with MAP3K7. Identified in a complex with TRAF6 and SQSTM1. Interacts with OPTN and SQSTM1. Interacts with CEP350. Interacts with RNF31; the interaction is indirect and is mediated via SPATA2. Interacts with SPATA2 (via the PUB domain); the interaction is direct and recruits CYLD to the LUBAC complex, thereby regulating TNF-alpha-induced necroptosis.</text>
</comment>
<evidence type="ECO:0000256" key="27">
    <source>
        <dbReference type="ARBA" id="ARBA00031094"/>
    </source>
</evidence>
<keyword evidence="14" id="KW-0645">Protease</keyword>
<dbReference type="GO" id="GO:0045087">
    <property type="term" value="P:innate immune response"/>
    <property type="evidence" value="ECO:0007669"/>
    <property type="project" value="UniProtKB-KW"/>
</dbReference>
<keyword evidence="21" id="KW-0862">Zinc</keyword>
<accession>A0A665WCQ0</accession>
<comment type="catalytic activity">
    <reaction evidence="1">
        <text>Thiol-dependent hydrolysis of ester, thioester, amide, peptide and isopeptide bonds formed by the C-terminal Gly of ubiquitin (a 76-residue protein attached to proteins as an intracellular targeting signal).</text>
        <dbReference type="EC" id="3.4.19.12"/>
    </reaction>
</comment>
<dbReference type="GO" id="GO:0004843">
    <property type="term" value="F:cysteine-type deubiquitinase activity"/>
    <property type="evidence" value="ECO:0007669"/>
    <property type="project" value="UniProtKB-EC"/>
</dbReference>
<dbReference type="GO" id="GO:0006508">
    <property type="term" value="P:proteolysis"/>
    <property type="evidence" value="ECO:0007669"/>
    <property type="project" value="UniProtKB-KW"/>
</dbReference>
<keyword evidence="15" id="KW-0879">Wnt signaling pathway</keyword>
<keyword evidence="19" id="KW-0378">Hydrolase</keyword>
<evidence type="ECO:0000256" key="20">
    <source>
        <dbReference type="ARBA" id="ARBA00022807"/>
    </source>
</evidence>
<comment type="similarity">
    <text evidence="7">Belongs to the peptidase C19 family.</text>
</comment>
<dbReference type="GO" id="GO:0005813">
    <property type="term" value="C:centrosome"/>
    <property type="evidence" value="ECO:0007669"/>
    <property type="project" value="UniProtKB-SubCell"/>
</dbReference>
<evidence type="ECO:0000256" key="19">
    <source>
        <dbReference type="ARBA" id="ARBA00022801"/>
    </source>
</evidence>
<evidence type="ECO:0000256" key="8">
    <source>
        <dbReference type="ARBA" id="ARBA00012759"/>
    </source>
</evidence>
<evidence type="ECO:0000256" key="29">
    <source>
        <dbReference type="ARBA" id="ARBA00046580"/>
    </source>
</evidence>
<evidence type="ECO:0000256" key="10">
    <source>
        <dbReference type="ARBA" id="ARBA00022475"/>
    </source>
</evidence>
<keyword evidence="10" id="KW-1003">Cell membrane</keyword>
<evidence type="ECO:0000259" key="30">
    <source>
        <dbReference type="PROSITE" id="PS50235"/>
    </source>
</evidence>
<reference evidence="31" key="3">
    <citation type="submission" date="2025-09" db="UniProtKB">
        <authorList>
            <consortium name="Ensembl"/>
        </authorList>
    </citation>
    <scope>IDENTIFICATION</scope>
</reference>
<protein>
    <recommendedName>
        <fullName evidence="9">Ubiquitin carboxyl-terminal hydrolase CYLD</fullName>
        <ecNumber evidence="8">3.4.19.12</ecNumber>
    </recommendedName>
    <alternativeName>
        <fullName evidence="26">Deubiquitinating enzyme CYLD</fullName>
    </alternativeName>
    <alternativeName>
        <fullName evidence="27">Ubiquitin thioesterase CYLD</fullName>
    </alternativeName>
    <alternativeName>
        <fullName evidence="28">Ubiquitin-specific-processing protease CYLD</fullName>
    </alternativeName>
</protein>
<feature type="domain" description="USP" evidence="30">
    <location>
        <begin position="281"/>
        <end position="634"/>
    </location>
</feature>
<dbReference type="AlphaFoldDB" id="A0A665WCQ0"/>
<dbReference type="EC" id="3.4.19.12" evidence="8"/>
<dbReference type="GO" id="GO:0016579">
    <property type="term" value="P:protein deubiquitination"/>
    <property type="evidence" value="ECO:0007669"/>
    <property type="project" value="InterPro"/>
</dbReference>
<dbReference type="Gene3D" id="2.30.30.190">
    <property type="entry name" value="CAP Gly-rich-like domain"/>
    <property type="match status" value="1"/>
</dbReference>
<evidence type="ECO:0000256" key="24">
    <source>
        <dbReference type="ARBA" id="ARBA00023136"/>
    </source>
</evidence>
<keyword evidence="25" id="KW-0966">Cell projection</keyword>
<dbReference type="InterPro" id="IPR018200">
    <property type="entry name" value="USP_CS"/>
</dbReference>
<evidence type="ECO:0000256" key="1">
    <source>
        <dbReference type="ARBA" id="ARBA00000707"/>
    </source>
</evidence>
<evidence type="ECO:0000256" key="16">
    <source>
        <dbReference type="ARBA" id="ARBA00022701"/>
    </source>
</evidence>
<keyword evidence="23" id="KW-0391">Immunity</keyword>
<evidence type="ECO:0000256" key="18">
    <source>
        <dbReference type="ARBA" id="ARBA00022786"/>
    </source>
</evidence>
<keyword evidence="20" id="KW-0788">Thiol protease</keyword>
<evidence type="ECO:0000256" key="17">
    <source>
        <dbReference type="ARBA" id="ARBA00022723"/>
    </source>
</evidence>
<dbReference type="FunCoup" id="A0A665WCQ0">
    <property type="interactions" value="63"/>
</dbReference>
<evidence type="ECO:0000256" key="13">
    <source>
        <dbReference type="ARBA" id="ARBA00022588"/>
    </source>
</evidence>
<dbReference type="PROSITE" id="PS50235">
    <property type="entry name" value="USP_3"/>
    <property type="match status" value="1"/>
</dbReference>
<keyword evidence="12" id="KW-0597">Phosphoprotein</keyword>
<dbReference type="GO" id="GO:0005819">
    <property type="term" value="C:spindle"/>
    <property type="evidence" value="ECO:0007669"/>
    <property type="project" value="UniProtKB-SubCell"/>
</dbReference>
<dbReference type="SUPFAM" id="SSF74924">
    <property type="entry name" value="Cap-Gly domain"/>
    <property type="match status" value="1"/>
</dbReference>
<keyword evidence="18" id="KW-0833">Ubl conjugation pathway</keyword>
<evidence type="ECO:0000256" key="26">
    <source>
        <dbReference type="ARBA" id="ARBA00030882"/>
    </source>
</evidence>
<reference evidence="31" key="1">
    <citation type="submission" date="2021-04" db="EMBL/GenBank/DDBJ databases">
        <authorList>
            <consortium name="Wellcome Sanger Institute Data Sharing"/>
        </authorList>
    </citation>
    <scope>NUCLEOTIDE SEQUENCE [LARGE SCALE GENOMIC DNA]</scope>
</reference>
<dbReference type="GO" id="GO:0016055">
    <property type="term" value="P:Wnt signaling pathway"/>
    <property type="evidence" value="ECO:0007669"/>
    <property type="project" value="UniProtKB-KW"/>
</dbReference>
<reference evidence="31" key="2">
    <citation type="submission" date="2025-08" db="UniProtKB">
        <authorList>
            <consortium name="Ensembl"/>
        </authorList>
    </citation>
    <scope>IDENTIFICATION</scope>
</reference>
<evidence type="ECO:0000256" key="6">
    <source>
        <dbReference type="ARBA" id="ARBA00004556"/>
    </source>
</evidence>
<dbReference type="GO" id="GO:0005874">
    <property type="term" value="C:microtubule"/>
    <property type="evidence" value="ECO:0007669"/>
    <property type="project" value="UniProtKB-KW"/>
</dbReference>
<evidence type="ECO:0000256" key="9">
    <source>
        <dbReference type="ARBA" id="ARBA00018699"/>
    </source>
</evidence>
<dbReference type="SMART" id="SM01052">
    <property type="entry name" value="CAP_GLY"/>
    <property type="match status" value="1"/>
</dbReference>
<keyword evidence="11" id="KW-0963">Cytoplasm</keyword>
<dbReference type="Proteomes" id="UP000472264">
    <property type="component" value="Chromosome 4"/>
</dbReference>
<keyword evidence="16" id="KW-0493">Microtubule</keyword>
<sequence length="640" mass="72152">MTSSDNLYFIITENPQSPAHIKAGRICYISNSTYSSRLSYNDSPSYLTVVPYGSQTLQYFPINLSCIEALSAEESGLLLALSDDAERLKWYRERAALQTARELREGTLVVVQEGAEELTGVIRYIGNLTEPKYPNPLTGTYFGIELLVGGVDRGKGKKDGTYQYRHLLNCSKDCGIFAPFSRVRPLVPRSLSPSVPETSLSQRNVGDRVIYVINGTCRYGMVLGVEEENGKYFVRISTVSNISCFNLAIISSETDQTLGMLETVPPITPEQVKLILIGRMKGIQGHCNSCYMDAALFSLFSCSSVLDSMLFKSTSPQDAPIQNTLLTDIVNPLRRQGFVEGRHIMKLRQQLQKHSNSHSFTTDEKDPEEFLIVIMQYILALDPLLKLSAHGKVQDSYCYQIFLDQTHSLVLPTVQQLLEHSFHSAELKLAEVPSCLILQMPRFGKKFKMFDKIVPSLELDITDLLTEGPQQCILCGELALKQCTDCFKDPVFSQTGFKVFCNDCSSKVHSHPQRLSHHIDDLNVPKGYQYHGKSHTQMMRDKMELFAVLCIETSHYVSFVKYGPESEDWIFFDSMADRQGEQDGFNIPEVLACPEVGAYLKMSPAELANQVPRDMKGVARRLFCDAYMYLYQSNSMCLYR</sequence>
<dbReference type="Pfam" id="PF00443">
    <property type="entry name" value="UCH"/>
    <property type="match status" value="1"/>
</dbReference>
<evidence type="ECO:0000256" key="28">
    <source>
        <dbReference type="ARBA" id="ARBA00032487"/>
    </source>
</evidence>
<keyword evidence="13" id="KW-0399">Innate immunity</keyword>
<evidence type="ECO:0000256" key="3">
    <source>
        <dbReference type="ARBA" id="ARBA00004186"/>
    </source>
</evidence>
<evidence type="ECO:0000256" key="5">
    <source>
        <dbReference type="ARBA" id="ARBA00004413"/>
    </source>
</evidence>
<dbReference type="PROSITE" id="PS00972">
    <property type="entry name" value="USP_1"/>
    <property type="match status" value="1"/>
</dbReference>
<evidence type="ECO:0000256" key="21">
    <source>
        <dbReference type="ARBA" id="ARBA00022833"/>
    </source>
</evidence>
<dbReference type="SUPFAM" id="SSF54001">
    <property type="entry name" value="Cysteine proteinases"/>
    <property type="match status" value="1"/>
</dbReference>
<evidence type="ECO:0000256" key="7">
    <source>
        <dbReference type="ARBA" id="ARBA00009085"/>
    </source>
</evidence>
<proteinExistence type="inferred from homology"/>
<dbReference type="Pfam" id="PF01302">
    <property type="entry name" value="CAP_GLY"/>
    <property type="match status" value="1"/>
</dbReference>
<dbReference type="InterPro" id="IPR036859">
    <property type="entry name" value="CAP-Gly_dom_sf"/>
</dbReference>
<evidence type="ECO:0000256" key="11">
    <source>
        <dbReference type="ARBA" id="ARBA00022490"/>
    </source>
</evidence>
<dbReference type="Ensembl" id="ENSENLT00000042957.1">
    <property type="protein sequence ID" value="ENSENLP00000041874.1"/>
    <property type="gene ID" value="ENSENLG00000017943.1"/>
</dbReference>
<dbReference type="GO" id="GO:0005886">
    <property type="term" value="C:plasma membrane"/>
    <property type="evidence" value="ECO:0007669"/>
    <property type="project" value="UniProtKB-SubCell"/>
</dbReference>
<dbReference type="InterPro" id="IPR001394">
    <property type="entry name" value="Peptidase_C19_UCH"/>
</dbReference>
<dbReference type="Gene3D" id="3.90.70.10">
    <property type="entry name" value="Cysteine proteinases"/>
    <property type="match status" value="1"/>
</dbReference>
<dbReference type="InParanoid" id="A0A665WCQ0"/>
<evidence type="ECO:0000313" key="32">
    <source>
        <dbReference type="Proteomes" id="UP000472264"/>
    </source>
</evidence>
<organism evidence="31 32">
    <name type="scientific">Echeneis naucrates</name>
    <name type="common">Live sharksucker</name>
    <dbReference type="NCBI Taxonomy" id="173247"/>
    <lineage>
        <taxon>Eukaryota</taxon>
        <taxon>Metazoa</taxon>
        <taxon>Chordata</taxon>
        <taxon>Craniata</taxon>
        <taxon>Vertebrata</taxon>
        <taxon>Euteleostomi</taxon>
        <taxon>Actinopterygii</taxon>
        <taxon>Neopterygii</taxon>
        <taxon>Teleostei</taxon>
        <taxon>Neoteleostei</taxon>
        <taxon>Acanthomorphata</taxon>
        <taxon>Carangaria</taxon>
        <taxon>Carangiformes</taxon>
        <taxon>Echeneidae</taxon>
        <taxon>Echeneis</taxon>
    </lineage>
</organism>
<name>A0A665WCQ0_ECHNA</name>
<dbReference type="GO" id="GO:0048471">
    <property type="term" value="C:perinuclear region of cytoplasm"/>
    <property type="evidence" value="ECO:0007669"/>
    <property type="project" value="UniProtKB-SubCell"/>
</dbReference>
<evidence type="ECO:0000256" key="4">
    <source>
        <dbReference type="ARBA" id="ARBA00004300"/>
    </source>
</evidence>
<comment type="subcellular location">
    <subcellularLocation>
        <location evidence="5">Cell membrane</location>
        <topology evidence="5">Peripheral membrane protein</topology>
        <orientation evidence="5">Cytoplasmic side</orientation>
    </subcellularLocation>
    <subcellularLocation>
        <location evidence="2">Cytoplasm</location>
        <location evidence="2">Cytoskeleton</location>
        <location evidence="2">Cilium basal body</location>
    </subcellularLocation>
    <subcellularLocation>
        <location evidence="4">Cytoplasm</location>
        <location evidence="4">Cytoskeleton</location>
        <location evidence="4">Microtubule organizing center</location>
        <location evidence="4">Centrosome</location>
    </subcellularLocation>
    <subcellularLocation>
        <location evidence="3">Cytoplasm</location>
        <location evidence="3">Cytoskeleton</location>
        <location evidence="3">Spindle</location>
    </subcellularLocation>
    <subcellularLocation>
        <location evidence="6">Cytoplasm</location>
        <location evidence="6">Perinuclear region</location>
    </subcellularLocation>
</comment>
<evidence type="ECO:0000256" key="15">
    <source>
        <dbReference type="ARBA" id="ARBA00022687"/>
    </source>
</evidence>
<dbReference type="OMA" id="KYYFHCA"/>
<keyword evidence="32" id="KW-1185">Reference proteome</keyword>
<evidence type="ECO:0000256" key="22">
    <source>
        <dbReference type="ARBA" id="ARBA00022843"/>
    </source>
</evidence>
<keyword evidence="22" id="KW-0832">Ubl conjugation</keyword>
<keyword evidence="17" id="KW-0479">Metal-binding</keyword>
<evidence type="ECO:0000256" key="23">
    <source>
        <dbReference type="ARBA" id="ARBA00022859"/>
    </source>
</evidence>
<evidence type="ECO:0000256" key="12">
    <source>
        <dbReference type="ARBA" id="ARBA00022553"/>
    </source>
</evidence>
<dbReference type="InterPro" id="IPR000938">
    <property type="entry name" value="CAP-Gly_domain"/>
</dbReference>
<dbReference type="FunFam" id="3.90.70.10:FF:000009">
    <property type="entry name" value="Putative ubiquitin carboxyl-terminal hydrolase CYLD"/>
    <property type="match status" value="1"/>
</dbReference>
<evidence type="ECO:0000256" key="14">
    <source>
        <dbReference type="ARBA" id="ARBA00022670"/>
    </source>
</evidence>